<reference evidence="1 2" key="2">
    <citation type="journal article" date="2022" name="Mol. Ecol. Resour.">
        <title>The genomes of chicory, endive, great burdock and yacon provide insights into Asteraceae paleo-polyploidization history and plant inulin production.</title>
        <authorList>
            <person name="Fan W."/>
            <person name="Wang S."/>
            <person name="Wang H."/>
            <person name="Wang A."/>
            <person name="Jiang F."/>
            <person name="Liu H."/>
            <person name="Zhao H."/>
            <person name="Xu D."/>
            <person name="Zhang Y."/>
        </authorList>
    </citation>
    <scope>NUCLEOTIDE SEQUENCE [LARGE SCALE GENOMIC DNA]</scope>
    <source>
        <strain evidence="2">cv. Punajuju</strain>
        <tissue evidence="1">Leaves</tissue>
    </source>
</reference>
<evidence type="ECO:0000313" key="2">
    <source>
        <dbReference type="Proteomes" id="UP001055811"/>
    </source>
</evidence>
<keyword evidence="2" id="KW-1185">Reference proteome</keyword>
<name>A0ACB8Z127_CICIN</name>
<proteinExistence type="predicted"/>
<comment type="caution">
    <text evidence="1">The sequence shown here is derived from an EMBL/GenBank/DDBJ whole genome shotgun (WGS) entry which is preliminary data.</text>
</comment>
<gene>
    <name evidence="1" type="ORF">L2E82_49864</name>
</gene>
<protein>
    <submittedName>
        <fullName evidence="1">Uncharacterized protein</fullName>
    </submittedName>
</protein>
<accession>A0ACB8Z127</accession>
<evidence type="ECO:0000313" key="1">
    <source>
        <dbReference type="EMBL" id="KAI3691502.1"/>
    </source>
</evidence>
<dbReference type="Proteomes" id="UP001055811">
    <property type="component" value="Linkage Group LG09"/>
</dbReference>
<reference evidence="2" key="1">
    <citation type="journal article" date="2022" name="Mol. Ecol. Resour.">
        <title>The genomes of chicory, endive, great burdock and yacon provide insights into Asteraceae palaeo-polyploidization history and plant inulin production.</title>
        <authorList>
            <person name="Fan W."/>
            <person name="Wang S."/>
            <person name="Wang H."/>
            <person name="Wang A."/>
            <person name="Jiang F."/>
            <person name="Liu H."/>
            <person name="Zhao H."/>
            <person name="Xu D."/>
            <person name="Zhang Y."/>
        </authorList>
    </citation>
    <scope>NUCLEOTIDE SEQUENCE [LARGE SCALE GENOMIC DNA]</scope>
    <source>
        <strain evidence="2">cv. Punajuju</strain>
    </source>
</reference>
<dbReference type="EMBL" id="CM042017">
    <property type="protein sequence ID" value="KAI3691502.1"/>
    <property type="molecule type" value="Genomic_DNA"/>
</dbReference>
<sequence>MNNLSKRISCSTLTKLRLSRNDLTATEKEKFKQLLESDDFYKIRLPSDVLNPTEKEYVISSGKARCLSKDGLDEHIIINMVPAALKKLLLDRHLSTSNVRKVVSEADGYQPHLIAPEQGYERLVDGSLGYFKGPTEASVDLVHFILKELVSKSMAETAVSETVFCSYTTN</sequence>
<organism evidence="1 2">
    <name type="scientific">Cichorium intybus</name>
    <name type="common">Chicory</name>
    <dbReference type="NCBI Taxonomy" id="13427"/>
    <lineage>
        <taxon>Eukaryota</taxon>
        <taxon>Viridiplantae</taxon>
        <taxon>Streptophyta</taxon>
        <taxon>Embryophyta</taxon>
        <taxon>Tracheophyta</taxon>
        <taxon>Spermatophyta</taxon>
        <taxon>Magnoliopsida</taxon>
        <taxon>eudicotyledons</taxon>
        <taxon>Gunneridae</taxon>
        <taxon>Pentapetalae</taxon>
        <taxon>asterids</taxon>
        <taxon>campanulids</taxon>
        <taxon>Asterales</taxon>
        <taxon>Asteraceae</taxon>
        <taxon>Cichorioideae</taxon>
        <taxon>Cichorieae</taxon>
        <taxon>Cichoriinae</taxon>
        <taxon>Cichorium</taxon>
    </lineage>
</organism>